<feature type="non-terminal residue" evidence="2">
    <location>
        <position position="60"/>
    </location>
</feature>
<keyword evidence="3" id="KW-1185">Reference proteome</keyword>
<sequence>MKPDGFGPPHPQVISQLRALITDLFKHSSLALTQPSIIFGSVFGSLCGILGIIFYGGESS</sequence>
<evidence type="ECO:0000313" key="2">
    <source>
        <dbReference type="EMBL" id="PON34865.1"/>
    </source>
</evidence>
<proteinExistence type="predicted"/>
<protein>
    <submittedName>
        <fullName evidence="2">Uncharacterized protein</fullName>
    </submittedName>
</protein>
<keyword evidence="1" id="KW-0812">Transmembrane</keyword>
<feature type="transmembrane region" description="Helical" evidence="1">
    <location>
        <begin position="37"/>
        <end position="57"/>
    </location>
</feature>
<evidence type="ECO:0000256" key="1">
    <source>
        <dbReference type="SAM" id="Phobius"/>
    </source>
</evidence>
<dbReference type="Proteomes" id="UP000237105">
    <property type="component" value="Unassembled WGS sequence"/>
</dbReference>
<comment type="caution">
    <text evidence="2">The sequence shown here is derived from an EMBL/GenBank/DDBJ whole genome shotgun (WGS) entry which is preliminary data.</text>
</comment>
<keyword evidence="1" id="KW-1133">Transmembrane helix</keyword>
<reference evidence="3" key="1">
    <citation type="submission" date="2016-06" db="EMBL/GenBank/DDBJ databases">
        <title>Parallel loss of symbiosis genes in relatives of nitrogen-fixing non-legume Parasponia.</title>
        <authorList>
            <person name="Van Velzen R."/>
            <person name="Holmer R."/>
            <person name="Bu F."/>
            <person name="Rutten L."/>
            <person name="Van Zeijl A."/>
            <person name="Liu W."/>
            <person name="Santuari L."/>
            <person name="Cao Q."/>
            <person name="Sharma T."/>
            <person name="Shen D."/>
            <person name="Roswanjaya Y."/>
            <person name="Wardhani T."/>
            <person name="Kalhor M.S."/>
            <person name="Jansen J."/>
            <person name="Van den Hoogen J."/>
            <person name="Gungor B."/>
            <person name="Hartog M."/>
            <person name="Hontelez J."/>
            <person name="Verver J."/>
            <person name="Yang W.-C."/>
            <person name="Schijlen E."/>
            <person name="Repin R."/>
            <person name="Schilthuizen M."/>
            <person name="Schranz E."/>
            <person name="Heidstra R."/>
            <person name="Miyata K."/>
            <person name="Fedorova E."/>
            <person name="Kohlen W."/>
            <person name="Bisseling T."/>
            <person name="Smit S."/>
            <person name="Geurts R."/>
        </authorList>
    </citation>
    <scope>NUCLEOTIDE SEQUENCE [LARGE SCALE GENOMIC DNA]</scope>
    <source>
        <strain evidence="3">cv. WU1-14</strain>
    </source>
</reference>
<accession>A0A2P5AE95</accession>
<name>A0A2P5AE95_PARAD</name>
<dbReference type="AlphaFoldDB" id="A0A2P5AE95"/>
<gene>
    <name evidence="2" type="ORF">PanWU01x14_340940</name>
</gene>
<evidence type="ECO:0000313" key="3">
    <source>
        <dbReference type="Proteomes" id="UP000237105"/>
    </source>
</evidence>
<dbReference type="EMBL" id="JXTB01000639">
    <property type="protein sequence ID" value="PON34865.1"/>
    <property type="molecule type" value="Genomic_DNA"/>
</dbReference>
<organism evidence="2 3">
    <name type="scientific">Parasponia andersonii</name>
    <name type="common">Sponia andersonii</name>
    <dbReference type="NCBI Taxonomy" id="3476"/>
    <lineage>
        <taxon>Eukaryota</taxon>
        <taxon>Viridiplantae</taxon>
        <taxon>Streptophyta</taxon>
        <taxon>Embryophyta</taxon>
        <taxon>Tracheophyta</taxon>
        <taxon>Spermatophyta</taxon>
        <taxon>Magnoliopsida</taxon>
        <taxon>eudicotyledons</taxon>
        <taxon>Gunneridae</taxon>
        <taxon>Pentapetalae</taxon>
        <taxon>rosids</taxon>
        <taxon>fabids</taxon>
        <taxon>Rosales</taxon>
        <taxon>Cannabaceae</taxon>
        <taxon>Parasponia</taxon>
    </lineage>
</organism>
<keyword evidence="1" id="KW-0472">Membrane</keyword>